<accession>A0A4Z0J920</accession>
<organism evidence="1 2">
    <name type="scientific">Levilactobacillus suantsaiihabitans</name>
    <dbReference type="NCBI Taxonomy" id="2487722"/>
    <lineage>
        <taxon>Bacteria</taxon>
        <taxon>Bacillati</taxon>
        <taxon>Bacillota</taxon>
        <taxon>Bacilli</taxon>
        <taxon>Lactobacillales</taxon>
        <taxon>Lactobacillaceae</taxon>
        <taxon>Levilactobacillus</taxon>
    </lineage>
</organism>
<proteinExistence type="predicted"/>
<dbReference type="EMBL" id="RKLX01000031">
    <property type="protein sequence ID" value="TGD17467.1"/>
    <property type="molecule type" value="Genomic_DNA"/>
</dbReference>
<protein>
    <submittedName>
        <fullName evidence="1">Uncharacterized protein</fullName>
    </submittedName>
</protein>
<sequence length="114" mass="12552">MTEIKVIGDILSGKFQPTLTGNRIVDAALLTHFCQNLATALHIPTTQVHAEHHWDLTVAPNALYLIDDEILGTNQHLRSRSNVIAVAHKDLLRGQITATKRLLANKLALKSTTN</sequence>
<comment type="caution">
    <text evidence="1">The sequence shown here is derived from an EMBL/GenBank/DDBJ whole genome shotgun (WGS) entry which is preliminary data.</text>
</comment>
<name>A0A4Z0J920_9LACO</name>
<gene>
    <name evidence="1" type="ORF">EGT51_12235</name>
</gene>
<dbReference type="AlphaFoldDB" id="A0A4Z0J920"/>
<keyword evidence="2" id="KW-1185">Reference proteome</keyword>
<reference evidence="1 2" key="1">
    <citation type="submission" date="2018-10" db="EMBL/GenBank/DDBJ databases">
        <title>Lactobacillus sp. R7 and Lactobacillus sp. R19 isolated from fermented mustard green product of Taiwan.</title>
        <authorList>
            <person name="Lin S.-T."/>
        </authorList>
    </citation>
    <scope>NUCLEOTIDE SEQUENCE [LARGE SCALE GENOMIC DNA]</scope>
    <source>
        <strain evidence="1 2">BCRC 81129</strain>
    </source>
</reference>
<evidence type="ECO:0000313" key="1">
    <source>
        <dbReference type="EMBL" id="TGD17467.1"/>
    </source>
</evidence>
<evidence type="ECO:0000313" key="2">
    <source>
        <dbReference type="Proteomes" id="UP000297348"/>
    </source>
</evidence>
<dbReference type="RefSeq" id="WP_135368943.1">
    <property type="nucleotide sequence ID" value="NZ_RKLX01000031.1"/>
</dbReference>
<dbReference type="Proteomes" id="UP000297348">
    <property type="component" value="Unassembled WGS sequence"/>
</dbReference>
<dbReference type="OrthoDB" id="2324248at2"/>